<accession>A0AA36I9N6</accession>
<proteinExistence type="predicted"/>
<gene>
    <name evidence="1" type="ORF">EVOR1521_LOCUS10751</name>
</gene>
<protein>
    <submittedName>
        <fullName evidence="1">Uncharacterized protein</fullName>
    </submittedName>
</protein>
<evidence type="ECO:0000313" key="1">
    <source>
        <dbReference type="EMBL" id="CAJ1383698.1"/>
    </source>
</evidence>
<dbReference type="Proteomes" id="UP001178507">
    <property type="component" value="Unassembled WGS sequence"/>
</dbReference>
<sequence>MCSKSLTTHSFASIKAALMNGLKYRDPSPLVGTIGADWDYVGIEDLQKQLWKPLAQLSQIKGLSQDDILHPIILVVAGTGQGKSRCLQEFHRLAEDTGLIGNSSYGQRFLQFLLAFENDQKVDAAYDKFAQTILASRMLWQLLANADFRQLGWAGLPPNFTFEQLRAAVATEGILVDDVLQALEKGEGLSGAKWSLSLALDGLHNLPGSEDISNKSTAFYQTMQAVCQLVNQEPGPLVVGVVSATATVREGIVASLADSPQARTFIHLPRVEVVQQLWE</sequence>
<reference evidence="1" key="1">
    <citation type="submission" date="2023-08" db="EMBL/GenBank/DDBJ databases">
        <authorList>
            <person name="Chen Y."/>
            <person name="Shah S."/>
            <person name="Dougan E. K."/>
            <person name="Thang M."/>
            <person name="Chan C."/>
        </authorList>
    </citation>
    <scope>NUCLEOTIDE SEQUENCE</scope>
</reference>
<comment type="caution">
    <text evidence="1">The sequence shown here is derived from an EMBL/GenBank/DDBJ whole genome shotgun (WGS) entry which is preliminary data.</text>
</comment>
<keyword evidence="2" id="KW-1185">Reference proteome</keyword>
<evidence type="ECO:0000313" key="2">
    <source>
        <dbReference type="Proteomes" id="UP001178507"/>
    </source>
</evidence>
<name>A0AA36I9N6_9DINO</name>
<dbReference type="EMBL" id="CAUJNA010001042">
    <property type="protein sequence ID" value="CAJ1383698.1"/>
    <property type="molecule type" value="Genomic_DNA"/>
</dbReference>
<dbReference type="AlphaFoldDB" id="A0AA36I9N6"/>
<organism evidence="1 2">
    <name type="scientific">Effrenium voratum</name>
    <dbReference type="NCBI Taxonomy" id="2562239"/>
    <lineage>
        <taxon>Eukaryota</taxon>
        <taxon>Sar</taxon>
        <taxon>Alveolata</taxon>
        <taxon>Dinophyceae</taxon>
        <taxon>Suessiales</taxon>
        <taxon>Symbiodiniaceae</taxon>
        <taxon>Effrenium</taxon>
    </lineage>
</organism>